<keyword evidence="2" id="KW-1185">Reference proteome</keyword>
<proteinExistence type="predicted"/>
<organism evidence="1 2">
    <name type="scientific">Tanacetum coccineum</name>
    <dbReference type="NCBI Taxonomy" id="301880"/>
    <lineage>
        <taxon>Eukaryota</taxon>
        <taxon>Viridiplantae</taxon>
        <taxon>Streptophyta</taxon>
        <taxon>Embryophyta</taxon>
        <taxon>Tracheophyta</taxon>
        <taxon>Spermatophyta</taxon>
        <taxon>Magnoliopsida</taxon>
        <taxon>eudicotyledons</taxon>
        <taxon>Gunneridae</taxon>
        <taxon>Pentapetalae</taxon>
        <taxon>asterids</taxon>
        <taxon>campanulids</taxon>
        <taxon>Asterales</taxon>
        <taxon>Asteraceae</taxon>
        <taxon>Asteroideae</taxon>
        <taxon>Anthemideae</taxon>
        <taxon>Anthemidinae</taxon>
        <taxon>Tanacetum</taxon>
    </lineage>
</organism>
<comment type="caution">
    <text evidence="1">The sequence shown here is derived from an EMBL/GenBank/DDBJ whole genome shotgun (WGS) entry which is preliminary data.</text>
</comment>
<dbReference type="Proteomes" id="UP001151760">
    <property type="component" value="Unassembled WGS sequence"/>
</dbReference>
<evidence type="ECO:0008006" key="3">
    <source>
        <dbReference type="Google" id="ProtNLM"/>
    </source>
</evidence>
<evidence type="ECO:0000313" key="2">
    <source>
        <dbReference type="Proteomes" id="UP001151760"/>
    </source>
</evidence>
<gene>
    <name evidence="1" type="ORF">Tco_0702498</name>
</gene>
<evidence type="ECO:0000313" key="1">
    <source>
        <dbReference type="EMBL" id="GJS69657.1"/>
    </source>
</evidence>
<protein>
    <recommendedName>
        <fullName evidence="3">Retrotransposon gag domain-containing protein</fullName>
    </recommendedName>
</protein>
<name>A0ABQ4XXY4_9ASTR</name>
<accession>A0ABQ4XXY4</accession>
<reference evidence="1" key="2">
    <citation type="submission" date="2022-01" db="EMBL/GenBank/DDBJ databases">
        <authorList>
            <person name="Yamashiro T."/>
            <person name="Shiraishi A."/>
            <person name="Satake H."/>
            <person name="Nakayama K."/>
        </authorList>
    </citation>
    <scope>NUCLEOTIDE SEQUENCE</scope>
</reference>
<dbReference type="EMBL" id="BQNB010009877">
    <property type="protein sequence ID" value="GJS69657.1"/>
    <property type="molecule type" value="Genomic_DNA"/>
</dbReference>
<reference evidence="1" key="1">
    <citation type="journal article" date="2022" name="Int. J. Mol. Sci.">
        <title>Draft Genome of Tanacetum Coccineum: Genomic Comparison of Closely Related Tanacetum-Family Plants.</title>
        <authorList>
            <person name="Yamashiro T."/>
            <person name="Shiraishi A."/>
            <person name="Nakayama K."/>
            <person name="Satake H."/>
        </authorList>
    </citation>
    <scope>NUCLEOTIDE SEQUENCE</scope>
</reference>
<sequence length="171" mass="19733">MVVSTRNSGTPTGTSNGLVFDDETKKYKKENLMKPLLNNVSSDDVRGWLFRCEQLFLIDQVDDIDEVNLVSIQLYDKSLLCHTQFIKIHKGSVDWVVYKQAILNRFRNVYEDPLSELKNLKYETTARAYDDAFDTLLSRVEIIVLPEEELCEILEEEEDLFDVGIAELHAP</sequence>